<dbReference type="AlphaFoldDB" id="A0ABD0R4R0"/>
<gene>
    <name evidence="1" type="ORF">M9458_010972</name>
</gene>
<proteinExistence type="predicted"/>
<dbReference type="Proteomes" id="UP001529510">
    <property type="component" value="Unassembled WGS sequence"/>
</dbReference>
<sequence length="57" mass="6570">MAKDFPKEDKFVYLEAVSPAFTAREKIPVTTLNGFLFIQTDKPLYTPEQEGQYDNNL</sequence>
<dbReference type="Gene3D" id="2.60.40.1930">
    <property type="match status" value="1"/>
</dbReference>
<evidence type="ECO:0000313" key="1">
    <source>
        <dbReference type="EMBL" id="KAL0192676.1"/>
    </source>
</evidence>
<dbReference type="EMBL" id="JAMKFB020000005">
    <property type="protein sequence ID" value="KAL0192676.1"/>
    <property type="molecule type" value="Genomic_DNA"/>
</dbReference>
<feature type="non-terminal residue" evidence="1">
    <location>
        <position position="57"/>
    </location>
</feature>
<accession>A0ABD0R4R0</accession>
<organism evidence="1 2">
    <name type="scientific">Cirrhinus mrigala</name>
    <name type="common">Mrigala</name>
    <dbReference type="NCBI Taxonomy" id="683832"/>
    <lineage>
        <taxon>Eukaryota</taxon>
        <taxon>Metazoa</taxon>
        <taxon>Chordata</taxon>
        <taxon>Craniata</taxon>
        <taxon>Vertebrata</taxon>
        <taxon>Euteleostomi</taxon>
        <taxon>Actinopterygii</taxon>
        <taxon>Neopterygii</taxon>
        <taxon>Teleostei</taxon>
        <taxon>Ostariophysi</taxon>
        <taxon>Cypriniformes</taxon>
        <taxon>Cyprinidae</taxon>
        <taxon>Labeoninae</taxon>
        <taxon>Labeonini</taxon>
        <taxon>Cirrhinus</taxon>
    </lineage>
</organism>
<protein>
    <submittedName>
        <fullName evidence="1">Uncharacterized protein</fullName>
    </submittedName>
</protein>
<comment type="caution">
    <text evidence="1">The sequence shown here is derived from an EMBL/GenBank/DDBJ whole genome shotgun (WGS) entry which is preliminary data.</text>
</comment>
<reference evidence="1 2" key="1">
    <citation type="submission" date="2024-05" db="EMBL/GenBank/DDBJ databases">
        <title>Genome sequencing and assembly of Indian major carp, Cirrhinus mrigala (Hamilton, 1822).</title>
        <authorList>
            <person name="Mohindra V."/>
            <person name="Chowdhury L.M."/>
            <person name="Lal K."/>
            <person name="Jena J.K."/>
        </authorList>
    </citation>
    <scope>NUCLEOTIDE SEQUENCE [LARGE SCALE GENOMIC DNA]</scope>
    <source>
        <strain evidence="1">CM1030</strain>
        <tissue evidence="1">Blood</tissue>
    </source>
</reference>
<keyword evidence="2" id="KW-1185">Reference proteome</keyword>
<evidence type="ECO:0000313" key="2">
    <source>
        <dbReference type="Proteomes" id="UP001529510"/>
    </source>
</evidence>
<name>A0ABD0R4R0_CIRMR</name>